<evidence type="ECO:0000256" key="1">
    <source>
        <dbReference type="SAM" id="MobiDB-lite"/>
    </source>
</evidence>
<evidence type="ECO:0000313" key="3">
    <source>
        <dbReference type="Proteomes" id="UP001237642"/>
    </source>
</evidence>
<reference evidence="2" key="1">
    <citation type="submission" date="2023-02" db="EMBL/GenBank/DDBJ databases">
        <title>Genome of toxic invasive species Heracleum sosnowskyi carries increased number of genes despite the absence of recent whole-genome duplications.</title>
        <authorList>
            <person name="Schelkunov M."/>
            <person name="Shtratnikova V."/>
            <person name="Makarenko M."/>
            <person name="Klepikova A."/>
            <person name="Omelchenko D."/>
            <person name="Novikova G."/>
            <person name="Obukhova E."/>
            <person name="Bogdanov V."/>
            <person name="Penin A."/>
            <person name="Logacheva M."/>
        </authorList>
    </citation>
    <scope>NUCLEOTIDE SEQUENCE</scope>
    <source>
        <strain evidence="2">Hsosn_3</strain>
        <tissue evidence="2">Leaf</tissue>
    </source>
</reference>
<keyword evidence="3" id="KW-1185">Reference proteome</keyword>
<reference evidence="2" key="2">
    <citation type="submission" date="2023-05" db="EMBL/GenBank/DDBJ databases">
        <authorList>
            <person name="Schelkunov M.I."/>
        </authorList>
    </citation>
    <scope>NUCLEOTIDE SEQUENCE</scope>
    <source>
        <strain evidence="2">Hsosn_3</strain>
        <tissue evidence="2">Leaf</tissue>
    </source>
</reference>
<feature type="region of interest" description="Disordered" evidence="1">
    <location>
        <begin position="195"/>
        <end position="292"/>
    </location>
</feature>
<feature type="region of interest" description="Disordered" evidence="1">
    <location>
        <begin position="1"/>
        <end position="24"/>
    </location>
</feature>
<dbReference type="Proteomes" id="UP001237642">
    <property type="component" value="Unassembled WGS sequence"/>
</dbReference>
<dbReference type="PRINTS" id="PR01217">
    <property type="entry name" value="PRICHEXTENSN"/>
</dbReference>
<dbReference type="EMBL" id="JAUIZM010000006">
    <property type="protein sequence ID" value="KAK1381273.1"/>
    <property type="molecule type" value="Genomic_DNA"/>
</dbReference>
<proteinExistence type="predicted"/>
<evidence type="ECO:0000313" key="2">
    <source>
        <dbReference type="EMBL" id="KAK1381273.1"/>
    </source>
</evidence>
<dbReference type="AlphaFoldDB" id="A0AAD8MRK1"/>
<name>A0AAD8MRK1_9APIA</name>
<sequence>MVKRKQPEANASSGSCGSCGGTKKSKVQMDLRTTNEQRLYMDVLKTTALPRGGNDINWLSIDLWNAVTDEYNRRAPQCGVVERTMPSLIQLGKKLRFCNCMPGQKCSCPIPEFPTIDEPGEPSSRVSLGTGSAVHNSHLAANEASHILQTVSSELMRLRKAGKFSWNSLEEYSVAWEMELGKAIGFGKLFLSGNDQEKLEPSQPPAPPPSPPPAPPPALPPSPPPPNPPHAPPPSQPPAPPPSPPPAPPPSPPPAPPPSPPPPPNPASAPPPKPPPAPPPPPNPPPSPWRSRDASSVWKILVMLFFEDTES</sequence>
<protein>
    <submittedName>
        <fullName evidence="2">Uncharacterized protein</fullName>
    </submittedName>
</protein>
<organism evidence="2 3">
    <name type="scientific">Heracleum sosnowskyi</name>
    <dbReference type="NCBI Taxonomy" id="360622"/>
    <lineage>
        <taxon>Eukaryota</taxon>
        <taxon>Viridiplantae</taxon>
        <taxon>Streptophyta</taxon>
        <taxon>Embryophyta</taxon>
        <taxon>Tracheophyta</taxon>
        <taxon>Spermatophyta</taxon>
        <taxon>Magnoliopsida</taxon>
        <taxon>eudicotyledons</taxon>
        <taxon>Gunneridae</taxon>
        <taxon>Pentapetalae</taxon>
        <taxon>asterids</taxon>
        <taxon>campanulids</taxon>
        <taxon>Apiales</taxon>
        <taxon>Apiaceae</taxon>
        <taxon>Apioideae</taxon>
        <taxon>apioid superclade</taxon>
        <taxon>Tordylieae</taxon>
        <taxon>Tordyliinae</taxon>
        <taxon>Heracleum</taxon>
    </lineage>
</organism>
<feature type="compositionally biased region" description="Pro residues" evidence="1">
    <location>
        <begin position="202"/>
        <end position="288"/>
    </location>
</feature>
<comment type="caution">
    <text evidence="2">The sequence shown here is derived from an EMBL/GenBank/DDBJ whole genome shotgun (WGS) entry which is preliminary data.</text>
</comment>
<accession>A0AAD8MRK1</accession>
<gene>
    <name evidence="2" type="ORF">POM88_028017</name>
</gene>